<gene>
    <name evidence="8" type="ORF">IF202_14405</name>
</gene>
<reference evidence="8 9" key="1">
    <citation type="submission" date="2020-09" db="EMBL/GenBank/DDBJ databases">
        <title>Marinomonas sp. nov., isolated from the cysticercosis algae of Qingdao, China.</title>
        <authorList>
            <person name="Sun X."/>
        </authorList>
    </citation>
    <scope>NUCLEOTIDE SEQUENCE [LARGE SCALE GENOMIC DNA]</scope>
    <source>
        <strain evidence="8 9">SM2066</strain>
    </source>
</reference>
<evidence type="ECO:0008006" key="10">
    <source>
        <dbReference type="Google" id="ProtNLM"/>
    </source>
</evidence>
<dbReference type="Proteomes" id="UP000604161">
    <property type="component" value="Unassembled WGS sequence"/>
</dbReference>
<accession>A0ABR8P1Q3</accession>
<sequence>MDTQPKTKTLSPFIRKRLSASVIMITTFVSLMILTVCIFWYTMTNALGNYLSQQTEVLGSSLATQAAFNATQSILTNDLLSLNVLLNRLVVDDNILSARVYNKKDELLAEADSGSAGTQSEQDFRLNDKRRVYSSSIKFRDEIVGHVLITLDKTPAQATLQHLNHLLIGVAIFICAIALLVITLVTKWLFNPISQAANALVSYTLGHEISSITAPMYKEGREVCDAVSKIQHIKRPKKALTKPVEASLKTDLLSTEQLGTNDLTETKTPTEAQFEINFDAIFEESKQRSCILYFDILNLEKWHEGMTPLQVSNLLTPIYRAIFQASEAYLGQVHQYKNDSAIILFSAINSEDNLYIDAVSTAQLFLGLIDKLLENELYADTPKLNFHLGLHQGNTNVTHMVKEDTFEPEKIETLIQNIVQMSQSESINKLVISNDIFTLPHIQNRVFSGLPEIIEVEDKEILAYEVKGMSDKYKKQIQQHISQIVGSEE</sequence>
<evidence type="ECO:0000313" key="8">
    <source>
        <dbReference type="EMBL" id="MBD5772227.1"/>
    </source>
</evidence>
<name>A0ABR8P1Q3_9GAMM</name>
<comment type="caution">
    <text evidence="8">The sequence shown here is derived from an EMBL/GenBank/DDBJ whole genome shotgun (WGS) entry which is preliminary data.</text>
</comment>
<evidence type="ECO:0000256" key="1">
    <source>
        <dbReference type="ARBA" id="ARBA00004236"/>
    </source>
</evidence>
<feature type="transmembrane region" description="Helical" evidence="7">
    <location>
        <begin position="21"/>
        <end position="41"/>
    </location>
</feature>
<dbReference type="SUPFAM" id="SSF55073">
    <property type="entry name" value="Nucleotide cyclase"/>
    <property type="match status" value="1"/>
</dbReference>
<evidence type="ECO:0000256" key="4">
    <source>
        <dbReference type="ARBA" id="ARBA00022692"/>
    </source>
</evidence>
<keyword evidence="3" id="KW-1003">Cell membrane</keyword>
<evidence type="ECO:0000256" key="2">
    <source>
        <dbReference type="ARBA" id="ARBA00005362"/>
    </source>
</evidence>
<dbReference type="InterPro" id="IPR019305">
    <property type="entry name" value="Uncharacterised_Smp"/>
</dbReference>
<keyword evidence="5 7" id="KW-1133">Transmembrane helix</keyword>
<dbReference type="RefSeq" id="WP_191595617.1">
    <property type="nucleotide sequence ID" value="NZ_JACYFC010000005.1"/>
</dbReference>
<protein>
    <recommendedName>
        <fullName evidence="10">Membrane protein affecting hemolysin expression</fullName>
    </recommendedName>
</protein>
<evidence type="ECO:0000256" key="3">
    <source>
        <dbReference type="ARBA" id="ARBA00022475"/>
    </source>
</evidence>
<dbReference type="InterPro" id="IPR029787">
    <property type="entry name" value="Nucleotide_cyclase"/>
</dbReference>
<evidence type="ECO:0000256" key="5">
    <source>
        <dbReference type="ARBA" id="ARBA00022989"/>
    </source>
</evidence>
<keyword evidence="4 7" id="KW-0812">Transmembrane</keyword>
<comment type="similarity">
    <text evidence="2">Belongs to the Smp family.</text>
</comment>
<dbReference type="EMBL" id="JACYFC010000005">
    <property type="protein sequence ID" value="MBD5772227.1"/>
    <property type="molecule type" value="Genomic_DNA"/>
</dbReference>
<dbReference type="Pfam" id="PF10144">
    <property type="entry name" value="SMP_2"/>
    <property type="match status" value="1"/>
</dbReference>
<proteinExistence type="inferred from homology"/>
<feature type="transmembrane region" description="Helical" evidence="7">
    <location>
        <begin position="166"/>
        <end position="190"/>
    </location>
</feature>
<organism evidence="8 9">
    <name type="scientific">Marinomonas colpomeniae</name>
    <dbReference type="NCBI Taxonomy" id="2774408"/>
    <lineage>
        <taxon>Bacteria</taxon>
        <taxon>Pseudomonadati</taxon>
        <taxon>Pseudomonadota</taxon>
        <taxon>Gammaproteobacteria</taxon>
        <taxon>Oceanospirillales</taxon>
        <taxon>Oceanospirillaceae</taxon>
        <taxon>Marinomonas</taxon>
    </lineage>
</organism>
<evidence type="ECO:0000256" key="7">
    <source>
        <dbReference type="SAM" id="Phobius"/>
    </source>
</evidence>
<comment type="subcellular location">
    <subcellularLocation>
        <location evidence="1">Cell membrane</location>
    </subcellularLocation>
</comment>
<keyword evidence="6 7" id="KW-0472">Membrane</keyword>
<evidence type="ECO:0000256" key="6">
    <source>
        <dbReference type="ARBA" id="ARBA00023136"/>
    </source>
</evidence>
<keyword evidence="9" id="KW-1185">Reference proteome</keyword>
<evidence type="ECO:0000313" key="9">
    <source>
        <dbReference type="Proteomes" id="UP000604161"/>
    </source>
</evidence>
<dbReference type="Gene3D" id="3.30.70.1230">
    <property type="entry name" value="Nucleotide cyclase"/>
    <property type="match status" value="1"/>
</dbReference>